<keyword evidence="1" id="KW-0732">Signal</keyword>
<gene>
    <name evidence="2" type="ORF">GPICK_04750</name>
</gene>
<protein>
    <recommendedName>
        <fullName evidence="4">Lipid/polyisoprenoid-binding YceI-like domain-containing protein</fullName>
    </recommendedName>
</protein>
<dbReference type="HOGENOM" id="CLU_1347307_0_0_7"/>
<dbReference type="KEGG" id="gpi:GPICK_04750"/>
<evidence type="ECO:0000313" key="2">
    <source>
        <dbReference type="EMBL" id="AJE02768.1"/>
    </source>
</evidence>
<dbReference type="RefSeq" id="WP_039740926.1">
    <property type="nucleotide sequence ID" value="NZ_CP009788.1"/>
</dbReference>
<feature type="chain" id="PRO_5002113542" description="Lipid/polyisoprenoid-binding YceI-like domain-containing protein" evidence="1">
    <location>
        <begin position="28"/>
        <end position="203"/>
    </location>
</feature>
<evidence type="ECO:0000313" key="3">
    <source>
        <dbReference type="Proteomes" id="UP000057609"/>
    </source>
</evidence>
<dbReference type="AlphaFoldDB" id="A0A0B5B826"/>
<feature type="signal peptide" evidence="1">
    <location>
        <begin position="1"/>
        <end position="27"/>
    </location>
</feature>
<sequence length="203" mass="21798">MIPYRQTVRVTGFFLPLLACIAAVVGATEPPAPPMRQAAPQEVSWQLTNAKVVRSGQSSETGEGTLNSGYTVEADAVAVGEDVPVPQGKFRLILTAISPHRDTPDQKGGRWYLQGSWTLAGSPSVKTRHVPAVIRGDLTADLSFNPATAQGELDARMTAPRLTPPSRWVSGEGVFTGNERFEGKLTLTLHPRQATVQKKGTEP</sequence>
<accession>A0A0B5B826</accession>
<organism evidence="2 3">
    <name type="scientific">Geobacter pickeringii</name>
    <dbReference type="NCBI Taxonomy" id="345632"/>
    <lineage>
        <taxon>Bacteria</taxon>
        <taxon>Pseudomonadati</taxon>
        <taxon>Thermodesulfobacteriota</taxon>
        <taxon>Desulfuromonadia</taxon>
        <taxon>Geobacterales</taxon>
        <taxon>Geobacteraceae</taxon>
        <taxon>Geobacter</taxon>
    </lineage>
</organism>
<reference evidence="2 3" key="1">
    <citation type="journal article" date="2015" name="Genome Announc.">
        <title>Complete Genome of Geobacter pickeringii G13T, a Metal-Reducing Isolate from Sedimentary Kaolin Deposits.</title>
        <authorList>
            <person name="Badalamenti J.P."/>
            <person name="Bond D.R."/>
        </authorList>
    </citation>
    <scope>NUCLEOTIDE SEQUENCE [LARGE SCALE GENOMIC DNA]</scope>
    <source>
        <strain evidence="2 3">G13</strain>
    </source>
</reference>
<evidence type="ECO:0008006" key="4">
    <source>
        <dbReference type="Google" id="ProtNLM"/>
    </source>
</evidence>
<dbReference type="EMBL" id="CP009788">
    <property type="protein sequence ID" value="AJE02768.1"/>
    <property type="molecule type" value="Genomic_DNA"/>
</dbReference>
<dbReference type="OrthoDB" id="9955010at2"/>
<keyword evidence="3" id="KW-1185">Reference proteome</keyword>
<proteinExistence type="predicted"/>
<dbReference type="Proteomes" id="UP000057609">
    <property type="component" value="Chromosome"/>
</dbReference>
<evidence type="ECO:0000256" key="1">
    <source>
        <dbReference type="SAM" id="SignalP"/>
    </source>
</evidence>
<name>A0A0B5B826_9BACT</name>